<dbReference type="AlphaFoldDB" id="A0AAV4T1C4"/>
<reference evidence="1 2" key="1">
    <citation type="submission" date="2021-06" db="EMBL/GenBank/DDBJ databases">
        <title>Caerostris extrusa draft genome.</title>
        <authorList>
            <person name="Kono N."/>
            <person name="Arakawa K."/>
        </authorList>
    </citation>
    <scope>NUCLEOTIDE SEQUENCE [LARGE SCALE GENOMIC DNA]</scope>
</reference>
<gene>
    <name evidence="1" type="ORF">CEXT_693131</name>
</gene>
<evidence type="ECO:0000313" key="2">
    <source>
        <dbReference type="Proteomes" id="UP001054945"/>
    </source>
</evidence>
<evidence type="ECO:0000313" key="1">
    <source>
        <dbReference type="EMBL" id="GIY40453.1"/>
    </source>
</evidence>
<comment type="caution">
    <text evidence="1">The sequence shown here is derived from an EMBL/GenBank/DDBJ whole genome shotgun (WGS) entry which is preliminary data.</text>
</comment>
<dbReference type="Proteomes" id="UP001054945">
    <property type="component" value="Unassembled WGS sequence"/>
</dbReference>
<dbReference type="EMBL" id="BPLR01010614">
    <property type="protein sequence ID" value="GIY40453.1"/>
    <property type="molecule type" value="Genomic_DNA"/>
</dbReference>
<proteinExistence type="predicted"/>
<keyword evidence="2" id="KW-1185">Reference proteome</keyword>
<name>A0AAV4T1C4_CAEEX</name>
<organism evidence="1 2">
    <name type="scientific">Caerostris extrusa</name>
    <name type="common">Bark spider</name>
    <name type="synonym">Caerostris bankana</name>
    <dbReference type="NCBI Taxonomy" id="172846"/>
    <lineage>
        <taxon>Eukaryota</taxon>
        <taxon>Metazoa</taxon>
        <taxon>Ecdysozoa</taxon>
        <taxon>Arthropoda</taxon>
        <taxon>Chelicerata</taxon>
        <taxon>Arachnida</taxon>
        <taxon>Araneae</taxon>
        <taxon>Araneomorphae</taxon>
        <taxon>Entelegynae</taxon>
        <taxon>Araneoidea</taxon>
        <taxon>Araneidae</taxon>
        <taxon>Caerostris</taxon>
    </lineage>
</organism>
<accession>A0AAV4T1C4</accession>
<sequence>MTLKRFHRKEKVLQQKHTVQTCDVTCVDVTMHNRKHLACGGKERGIQMPGEEMTSTKVKRCFEVTEDNRVFKKNFEALTNSLSSLLQKNSPVGKRR</sequence>
<protein>
    <submittedName>
        <fullName evidence="1">Uncharacterized protein</fullName>
    </submittedName>
</protein>